<comment type="caution">
    <text evidence="1">The sequence shown here is derived from an EMBL/GenBank/DDBJ whole genome shotgun (WGS) entry which is preliminary data.</text>
</comment>
<reference evidence="1 2" key="1">
    <citation type="journal article" date="2012" name="J. Bacteriol.">
        <title>Draft Genome Sequence of the Purple Photosynthetic Bacterium Phaeospirillum molischianum DSM120, a Particularly Versatile Bacterium.</title>
        <authorList>
            <person name="Duquesne K."/>
            <person name="Prima V."/>
            <person name="Ji B."/>
            <person name="Rouy Z."/>
            <person name="Medigue C."/>
            <person name="Talla E."/>
            <person name="Sturgis J.N."/>
        </authorList>
    </citation>
    <scope>NUCLEOTIDE SEQUENCE [LARGE SCALE GENOMIC DNA]</scope>
    <source>
        <strain evidence="2">DSM120</strain>
    </source>
</reference>
<evidence type="ECO:0000313" key="1">
    <source>
        <dbReference type="EMBL" id="CCG42335.1"/>
    </source>
</evidence>
<organism evidence="1 2">
    <name type="scientific">Magnetospirillum molischianum DSM 120</name>
    <dbReference type="NCBI Taxonomy" id="1150626"/>
    <lineage>
        <taxon>Bacteria</taxon>
        <taxon>Pseudomonadati</taxon>
        <taxon>Pseudomonadota</taxon>
        <taxon>Alphaproteobacteria</taxon>
        <taxon>Rhodospirillales</taxon>
        <taxon>Rhodospirillaceae</taxon>
        <taxon>Magnetospirillum</taxon>
    </lineage>
</organism>
<evidence type="ECO:0000313" key="2">
    <source>
        <dbReference type="Proteomes" id="UP000004169"/>
    </source>
</evidence>
<gene>
    <name evidence="1" type="ORF">PHAMO_380003</name>
</gene>
<name>H8FVE7_MAGML</name>
<sequence>MVNMTVGRAEVKRCVVLPVEMDIDRRPNFGRGAAENSIQS</sequence>
<dbReference type="AlphaFoldDB" id="H8FVE7"/>
<dbReference type="STRING" id="1150626.PHAMO_380003"/>
<accession>H8FVE7</accession>
<keyword evidence="2" id="KW-1185">Reference proteome</keyword>
<dbReference type="Proteomes" id="UP000004169">
    <property type="component" value="Unassembled WGS sequence"/>
</dbReference>
<dbReference type="EMBL" id="CAHP01000032">
    <property type="protein sequence ID" value="CCG42335.1"/>
    <property type="molecule type" value="Genomic_DNA"/>
</dbReference>
<proteinExistence type="predicted"/>
<protein>
    <submittedName>
        <fullName evidence="1">Uncharacterized protein</fullName>
    </submittedName>
</protein>